<evidence type="ECO:0000313" key="2">
    <source>
        <dbReference type="EMBL" id="CAE02504.1"/>
    </source>
</evidence>
<reference evidence="3" key="1">
    <citation type="journal article" date="2005" name="Nature">
        <title>The map-based sequence of the rice genome.</title>
        <authorList>
            <consortium name="International rice genome sequencing project (IRGSP)"/>
            <person name="Matsumoto T."/>
            <person name="Wu J."/>
            <person name="Kanamori H."/>
            <person name="Katayose Y."/>
            <person name="Fujisawa M."/>
            <person name="Namiki N."/>
            <person name="Mizuno H."/>
            <person name="Yamamoto K."/>
            <person name="Antonio B.A."/>
            <person name="Baba T."/>
            <person name="Sakata K."/>
            <person name="Nagamura Y."/>
            <person name="Aoki H."/>
            <person name="Arikawa K."/>
            <person name="Arita K."/>
            <person name="Bito T."/>
            <person name="Chiden Y."/>
            <person name="Fujitsuka N."/>
            <person name="Fukunaka R."/>
            <person name="Hamada M."/>
            <person name="Harada C."/>
            <person name="Hayashi A."/>
            <person name="Hijishita S."/>
            <person name="Honda M."/>
            <person name="Hosokawa S."/>
            <person name="Ichikawa Y."/>
            <person name="Idonuma A."/>
            <person name="Iijima M."/>
            <person name="Ikeda M."/>
            <person name="Ikeno M."/>
            <person name="Ito K."/>
            <person name="Ito S."/>
            <person name="Ito T."/>
            <person name="Ito Y."/>
            <person name="Ito Y."/>
            <person name="Iwabuchi A."/>
            <person name="Kamiya K."/>
            <person name="Karasawa W."/>
            <person name="Kurita K."/>
            <person name="Katagiri S."/>
            <person name="Kikuta A."/>
            <person name="Kobayashi H."/>
            <person name="Kobayashi N."/>
            <person name="Machita K."/>
            <person name="Maehara T."/>
            <person name="Masukawa M."/>
            <person name="Mizubayashi T."/>
            <person name="Mukai Y."/>
            <person name="Nagasaki H."/>
            <person name="Nagata Y."/>
            <person name="Naito S."/>
            <person name="Nakashima M."/>
            <person name="Nakama Y."/>
            <person name="Nakamichi Y."/>
            <person name="Nakamura M."/>
            <person name="Meguro A."/>
            <person name="Negishi M."/>
            <person name="Ohta I."/>
            <person name="Ohta T."/>
            <person name="Okamoto M."/>
            <person name="Ono N."/>
            <person name="Saji S."/>
            <person name="Sakaguchi M."/>
            <person name="Sakai K."/>
            <person name="Shibata M."/>
            <person name="Shimokawa T."/>
            <person name="Song J."/>
            <person name="Takazaki Y."/>
            <person name="Terasawa K."/>
            <person name="Tsugane M."/>
            <person name="Tsuji K."/>
            <person name="Ueda S."/>
            <person name="Waki K."/>
            <person name="Yamagata H."/>
            <person name="Yamamoto M."/>
            <person name="Yamamoto S."/>
            <person name="Yamane H."/>
            <person name="Yoshiki S."/>
            <person name="Yoshihara R."/>
            <person name="Yukawa K."/>
            <person name="Zhong H."/>
            <person name="Yano M."/>
            <person name="Yuan Q."/>
            <person name="Ouyang S."/>
            <person name="Liu J."/>
            <person name="Jones K.M."/>
            <person name="Gansberger K."/>
            <person name="Moffat K."/>
            <person name="Hill J."/>
            <person name="Bera J."/>
            <person name="Fadrosh D."/>
            <person name="Jin S."/>
            <person name="Johri S."/>
            <person name="Kim M."/>
            <person name="Overton L."/>
            <person name="Reardon M."/>
            <person name="Tsitrin T."/>
            <person name="Vuong H."/>
            <person name="Weaver B."/>
            <person name="Ciecko A."/>
            <person name="Tallon L."/>
            <person name="Jackson J."/>
            <person name="Pai G."/>
            <person name="Aken S.V."/>
            <person name="Utterback T."/>
            <person name="Reidmuller S."/>
            <person name="Feldblyum T."/>
            <person name="Hsiao J."/>
            <person name="Zismann V."/>
            <person name="Iobst S."/>
            <person name="de Vazeille A.R."/>
            <person name="Buell C.R."/>
            <person name="Ying K."/>
            <person name="Li Y."/>
            <person name="Lu T."/>
            <person name="Huang Y."/>
            <person name="Zhao Q."/>
            <person name="Feng Q."/>
            <person name="Zhang L."/>
            <person name="Zhu J."/>
            <person name="Weng Q."/>
            <person name="Mu J."/>
            <person name="Lu Y."/>
            <person name="Fan D."/>
            <person name="Liu Y."/>
            <person name="Guan J."/>
            <person name="Zhang Y."/>
            <person name="Yu S."/>
            <person name="Liu X."/>
            <person name="Zhang Y."/>
            <person name="Hong G."/>
            <person name="Han B."/>
            <person name="Choisne N."/>
            <person name="Demange N."/>
            <person name="Orjeda G."/>
            <person name="Samain S."/>
            <person name="Cattolico L."/>
            <person name="Pelletier E."/>
            <person name="Couloux A."/>
            <person name="Segurens B."/>
            <person name="Wincker P."/>
            <person name="D'Hont A."/>
            <person name="Scarpelli C."/>
            <person name="Weissenbach J."/>
            <person name="Salanoubat M."/>
            <person name="Quetier F."/>
            <person name="Yu Y."/>
            <person name="Kim H.R."/>
            <person name="Rambo T."/>
            <person name="Currie J."/>
            <person name="Collura K."/>
            <person name="Luo M."/>
            <person name="Yang T."/>
            <person name="Ammiraju J.S.S."/>
            <person name="Engler F."/>
            <person name="Soderlund C."/>
            <person name="Wing R.A."/>
            <person name="Palmer L.E."/>
            <person name="de la Bastide M."/>
            <person name="Spiegel L."/>
            <person name="Nascimento L."/>
            <person name="Zutavern T."/>
            <person name="O'Shaughnessy A."/>
            <person name="Dike S."/>
            <person name="Dedhia N."/>
            <person name="Preston R."/>
            <person name="Balija V."/>
            <person name="McCombie W.R."/>
            <person name="Chow T."/>
            <person name="Chen H."/>
            <person name="Chung M."/>
            <person name="Chen C."/>
            <person name="Shaw J."/>
            <person name="Wu H."/>
            <person name="Hsiao K."/>
            <person name="Chao Y."/>
            <person name="Chu M."/>
            <person name="Cheng C."/>
            <person name="Hour A."/>
            <person name="Lee P."/>
            <person name="Lin S."/>
            <person name="Lin Y."/>
            <person name="Liou J."/>
            <person name="Liu S."/>
            <person name="Hsing Y."/>
            <person name="Raghuvanshi S."/>
            <person name="Mohanty A."/>
            <person name="Bharti A.K."/>
            <person name="Gaur A."/>
            <person name="Gupta V."/>
            <person name="Kumar D."/>
            <person name="Ravi V."/>
            <person name="Vij S."/>
            <person name="Kapur A."/>
            <person name="Khurana P."/>
            <person name="Khurana P."/>
            <person name="Khurana J.P."/>
            <person name="Tyagi A.K."/>
            <person name="Gaikwad K."/>
            <person name="Singh A."/>
            <person name="Dalal V."/>
            <person name="Srivastava S."/>
            <person name="Dixit A."/>
            <person name="Pal A.K."/>
            <person name="Ghazi I.A."/>
            <person name="Yadav M."/>
            <person name="Pandit A."/>
            <person name="Bhargava A."/>
            <person name="Sureshbabu K."/>
            <person name="Batra K."/>
            <person name="Sharma T.R."/>
            <person name="Mohapatra T."/>
            <person name="Singh N.K."/>
            <person name="Messing J."/>
            <person name="Nelson A.B."/>
            <person name="Fuks G."/>
            <person name="Kavchok S."/>
            <person name="Keizer G."/>
            <person name="Linton E."/>
            <person name="Llaca V."/>
            <person name="Song R."/>
            <person name="Tanyolac B."/>
            <person name="Young S."/>
            <person name="Ho-Il K."/>
            <person name="Hahn J.H."/>
            <person name="Sangsakoo G."/>
            <person name="Vanavichit A."/>
            <person name="de Mattos Luiz.A.T."/>
            <person name="Zimmer P.D."/>
            <person name="Malone G."/>
            <person name="Dellagostin O."/>
            <person name="de Oliveira A.C."/>
            <person name="Bevan M."/>
            <person name="Bancroft I."/>
            <person name="Minx P."/>
            <person name="Cordum H."/>
            <person name="Wilson R."/>
            <person name="Cheng Z."/>
            <person name="Jin W."/>
            <person name="Jiang J."/>
            <person name="Leong S.A."/>
            <person name="Iwama H."/>
            <person name="Gojobori T."/>
            <person name="Itoh T."/>
            <person name="Niimura Y."/>
            <person name="Fujii Y."/>
            <person name="Habara T."/>
            <person name="Sakai H."/>
            <person name="Sato Y."/>
            <person name="Wilson G."/>
            <person name="Kumar K."/>
            <person name="McCouch S."/>
            <person name="Juretic N."/>
            <person name="Hoen D."/>
            <person name="Wright S."/>
            <person name="Bruskiewich R."/>
            <person name="Bureau T."/>
            <person name="Miyao A."/>
            <person name="Hirochika H."/>
            <person name="Nishikawa T."/>
            <person name="Kadowaki K."/>
            <person name="Sugiura M."/>
            <person name="Burr B."/>
            <person name="Sasaki T."/>
        </authorList>
    </citation>
    <scope>NUCLEOTIDE SEQUENCE [LARGE SCALE GENOMIC DNA]</scope>
    <source>
        <strain evidence="3">cv. Nipponbare</strain>
    </source>
</reference>
<evidence type="ECO:0000256" key="1">
    <source>
        <dbReference type="SAM" id="MobiDB-lite"/>
    </source>
</evidence>
<dbReference type="Proteomes" id="UP000000763">
    <property type="component" value="Chromosome 4"/>
</dbReference>
<evidence type="ECO:0000313" key="3">
    <source>
        <dbReference type="Proteomes" id="UP000000763"/>
    </source>
</evidence>
<feature type="region of interest" description="Disordered" evidence="1">
    <location>
        <begin position="172"/>
        <end position="235"/>
    </location>
</feature>
<proteinExistence type="predicted"/>
<sequence length="277" mass="31294">MAPPISKLLSQGRPIAPVWSHLLYARMNFPQESVLICEYGTVPHRHNPRIASFHNPFYFQTHRRHMSGFQGFSNPFPKFSTNNGVCGIFGIRAQRARIPSRIGWSYTEEGRRRAATTEFGWRQRRAYGEQRRRSGRRQLATGRLLALLPRAKERRGSEEGEREMHYRAETDVVTSGRRRGSELSGLGPGKGKETAPGVPHQLLARTPASPARAVEEGGEDGGSKAAKARWWRGNEREGDGAARFNRWQCRFREKEPTLAVKESELAVIDACSQDGDR</sequence>
<organism evidence="2 3">
    <name type="scientific">Oryza sativa subsp. japonica</name>
    <name type="common">Rice</name>
    <dbReference type="NCBI Taxonomy" id="39947"/>
    <lineage>
        <taxon>Eukaryota</taxon>
        <taxon>Viridiplantae</taxon>
        <taxon>Streptophyta</taxon>
        <taxon>Embryophyta</taxon>
        <taxon>Tracheophyta</taxon>
        <taxon>Spermatophyta</taxon>
        <taxon>Magnoliopsida</taxon>
        <taxon>Liliopsida</taxon>
        <taxon>Poales</taxon>
        <taxon>Poaceae</taxon>
        <taxon>BOP clade</taxon>
        <taxon>Oryzoideae</taxon>
        <taxon>Oryzeae</taxon>
        <taxon>Oryzinae</taxon>
        <taxon>Oryza</taxon>
        <taxon>Oryza sativa</taxon>
    </lineage>
</organism>
<protein>
    <submittedName>
        <fullName evidence="2">P0076O17.2 protein</fullName>
    </submittedName>
</protein>
<dbReference type="AlphaFoldDB" id="Q7X801"/>
<name>Q7X801_ORYSJ</name>
<accession>Q7X801</accession>
<dbReference type="EMBL" id="BX548156">
    <property type="protein sequence ID" value="CAE02504.1"/>
    <property type="molecule type" value="Genomic_DNA"/>
</dbReference>
<reference evidence="3" key="2">
    <citation type="journal article" date="2008" name="Nucleic Acids Res.">
        <title>The rice annotation project database (RAP-DB): 2008 update.</title>
        <authorList>
            <consortium name="The rice annotation project (RAP)"/>
        </authorList>
    </citation>
    <scope>GENOME REANNOTATION</scope>
    <source>
        <strain evidence="3">cv. Nipponbare</strain>
    </source>
</reference>
<gene>
    <name evidence="2" type="primary">P0076O17.2</name>
</gene>